<dbReference type="Pfam" id="PF02518">
    <property type="entry name" value="HATPase_c"/>
    <property type="match status" value="1"/>
</dbReference>
<dbReference type="GO" id="GO:0016301">
    <property type="term" value="F:kinase activity"/>
    <property type="evidence" value="ECO:0007669"/>
    <property type="project" value="UniProtKB-KW"/>
</dbReference>
<keyword evidence="4" id="KW-0808">Transferase</keyword>
<evidence type="ECO:0000256" key="4">
    <source>
        <dbReference type="ARBA" id="ARBA00022679"/>
    </source>
</evidence>
<feature type="region of interest" description="Disordered" evidence="9">
    <location>
        <begin position="463"/>
        <end position="514"/>
    </location>
</feature>
<dbReference type="EC" id="2.7.13.3" evidence="2"/>
<dbReference type="PANTHER" id="PTHR24421">
    <property type="entry name" value="NITRATE/NITRITE SENSOR PROTEIN NARX-RELATED"/>
    <property type="match status" value="1"/>
</dbReference>
<evidence type="ECO:0000256" key="6">
    <source>
        <dbReference type="ARBA" id="ARBA00022777"/>
    </source>
</evidence>
<dbReference type="InterPro" id="IPR050482">
    <property type="entry name" value="Sensor_HK_TwoCompSys"/>
</dbReference>
<dbReference type="Pfam" id="PF07730">
    <property type="entry name" value="HisKA_3"/>
    <property type="match status" value="1"/>
</dbReference>
<feature type="domain" description="Histidine kinase/HSP90-like ATPase" evidence="11">
    <location>
        <begin position="370"/>
        <end position="471"/>
    </location>
</feature>
<keyword evidence="10" id="KW-0812">Transmembrane</keyword>
<feature type="domain" description="DUF7134" evidence="13">
    <location>
        <begin position="55"/>
        <end position="221"/>
    </location>
</feature>
<dbReference type="PANTHER" id="PTHR24421:SF10">
    <property type="entry name" value="NITRATE_NITRITE SENSOR PROTEIN NARQ"/>
    <property type="match status" value="1"/>
</dbReference>
<feature type="transmembrane region" description="Helical" evidence="10">
    <location>
        <begin position="63"/>
        <end position="81"/>
    </location>
</feature>
<feature type="transmembrane region" description="Helical" evidence="10">
    <location>
        <begin position="124"/>
        <end position="142"/>
    </location>
</feature>
<evidence type="ECO:0000256" key="9">
    <source>
        <dbReference type="SAM" id="MobiDB-lite"/>
    </source>
</evidence>
<dbReference type="Proteomes" id="UP000631535">
    <property type="component" value="Unassembled WGS sequence"/>
</dbReference>
<dbReference type="InterPro" id="IPR055558">
    <property type="entry name" value="DUF7134"/>
</dbReference>
<dbReference type="Gene3D" id="1.20.5.1930">
    <property type="match status" value="1"/>
</dbReference>
<evidence type="ECO:0000256" key="3">
    <source>
        <dbReference type="ARBA" id="ARBA00022553"/>
    </source>
</evidence>
<accession>A0ABQ2MNK1</accession>
<evidence type="ECO:0000256" key="7">
    <source>
        <dbReference type="ARBA" id="ARBA00022840"/>
    </source>
</evidence>
<keyword evidence="15" id="KW-1185">Reference proteome</keyword>
<dbReference type="CDD" id="cd16917">
    <property type="entry name" value="HATPase_UhpB-NarQ-NarX-like"/>
    <property type="match status" value="1"/>
</dbReference>
<name>A0ABQ2MNK1_9ACTN</name>
<evidence type="ECO:0000256" key="1">
    <source>
        <dbReference type="ARBA" id="ARBA00000085"/>
    </source>
</evidence>
<evidence type="ECO:0000256" key="2">
    <source>
        <dbReference type="ARBA" id="ARBA00012438"/>
    </source>
</evidence>
<feature type="transmembrane region" description="Helical" evidence="10">
    <location>
        <begin position="177"/>
        <end position="196"/>
    </location>
</feature>
<evidence type="ECO:0000313" key="14">
    <source>
        <dbReference type="EMBL" id="GGO53406.1"/>
    </source>
</evidence>
<keyword evidence="8" id="KW-0902">Two-component regulatory system</keyword>
<keyword evidence="5" id="KW-0547">Nucleotide-binding</keyword>
<feature type="transmembrane region" description="Helical" evidence="10">
    <location>
        <begin position="148"/>
        <end position="165"/>
    </location>
</feature>
<reference evidence="15" key="1">
    <citation type="journal article" date="2019" name="Int. J. Syst. Evol. Microbiol.">
        <title>The Global Catalogue of Microorganisms (GCM) 10K type strain sequencing project: providing services to taxonomists for standard genome sequencing and annotation.</title>
        <authorList>
            <consortium name="The Broad Institute Genomics Platform"/>
            <consortium name="The Broad Institute Genome Sequencing Center for Infectious Disease"/>
            <person name="Wu L."/>
            <person name="Ma J."/>
        </authorList>
    </citation>
    <scope>NUCLEOTIDE SEQUENCE [LARGE SCALE GENOMIC DNA]</scope>
    <source>
        <strain evidence="15">CGMCC 4.7178</strain>
    </source>
</reference>
<keyword evidence="6 14" id="KW-0418">Kinase</keyword>
<organism evidence="14 15">
    <name type="scientific">Streptomyces daqingensis</name>
    <dbReference type="NCBI Taxonomy" id="1472640"/>
    <lineage>
        <taxon>Bacteria</taxon>
        <taxon>Bacillati</taxon>
        <taxon>Actinomycetota</taxon>
        <taxon>Actinomycetes</taxon>
        <taxon>Kitasatosporales</taxon>
        <taxon>Streptomycetaceae</taxon>
        <taxon>Streptomyces</taxon>
    </lineage>
</organism>
<evidence type="ECO:0000256" key="5">
    <source>
        <dbReference type="ARBA" id="ARBA00022741"/>
    </source>
</evidence>
<gene>
    <name evidence="14" type="ORF">GCM10012287_39970</name>
</gene>
<comment type="catalytic activity">
    <reaction evidence="1">
        <text>ATP + protein L-histidine = ADP + protein N-phospho-L-histidine.</text>
        <dbReference type="EC" id="2.7.13.3"/>
    </reaction>
</comment>
<dbReference type="InterPro" id="IPR011712">
    <property type="entry name" value="Sig_transdc_His_kin_sub3_dim/P"/>
</dbReference>
<keyword evidence="10" id="KW-1133">Transmembrane helix</keyword>
<keyword evidence="10" id="KW-0472">Membrane</keyword>
<evidence type="ECO:0000259" key="12">
    <source>
        <dbReference type="Pfam" id="PF07730"/>
    </source>
</evidence>
<evidence type="ECO:0000259" key="11">
    <source>
        <dbReference type="Pfam" id="PF02518"/>
    </source>
</evidence>
<comment type="caution">
    <text evidence="14">The sequence shown here is derived from an EMBL/GenBank/DDBJ whole genome shotgun (WGS) entry which is preliminary data.</text>
</comment>
<feature type="compositionally biased region" description="Pro residues" evidence="9">
    <location>
        <begin position="1"/>
        <end position="11"/>
    </location>
</feature>
<protein>
    <recommendedName>
        <fullName evidence="2">histidine kinase</fullName>
        <ecNumber evidence="2">2.7.13.3</ecNumber>
    </recommendedName>
</protein>
<dbReference type="SUPFAM" id="SSF55874">
    <property type="entry name" value="ATPase domain of HSP90 chaperone/DNA topoisomerase II/histidine kinase"/>
    <property type="match status" value="1"/>
</dbReference>
<keyword evidence="3" id="KW-0597">Phosphoprotein</keyword>
<evidence type="ECO:0000313" key="15">
    <source>
        <dbReference type="Proteomes" id="UP000631535"/>
    </source>
</evidence>
<keyword evidence="7" id="KW-0067">ATP-binding</keyword>
<evidence type="ECO:0000256" key="8">
    <source>
        <dbReference type="ARBA" id="ARBA00023012"/>
    </source>
</evidence>
<dbReference type="Pfam" id="PF23539">
    <property type="entry name" value="DUF7134"/>
    <property type="match status" value="1"/>
</dbReference>
<feature type="domain" description="Signal transduction histidine kinase subgroup 3 dimerisation and phosphoacceptor" evidence="12">
    <location>
        <begin position="250"/>
        <end position="315"/>
    </location>
</feature>
<evidence type="ECO:0000256" key="10">
    <source>
        <dbReference type="SAM" id="Phobius"/>
    </source>
</evidence>
<dbReference type="InterPro" id="IPR003594">
    <property type="entry name" value="HATPase_dom"/>
</dbReference>
<feature type="region of interest" description="Disordered" evidence="9">
    <location>
        <begin position="1"/>
        <end position="46"/>
    </location>
</feature>
<dbReference type="InterPro" id="IPR036890">
    <property type="entry name" value="HATPase_C_sf"/>
</dbReference>
<evidence type="ECO:0000259" key="13">
    <source>
        <dbReference type="Pfam" id="PF23539"/>
    </source>
</evidence>
<dbReference type="EMBL" id="BMMP01000013">
    <property type="protein sequence ID" value="GGO53406.1"/>
    <property type="molecule type" value="Genomic_DNA"/>
</dbReference>
<feature type="transmembrane region" description="Helical" evidence="10">
    <location>
        <begin position="101"/>
        <end position="117"/>
    </location>
</feature>
<dbReference type="Gene3D" id="3.30.565.10">
    <property type="entry name" value="Histidine kinase-like ATPase, C-terminal domain"/>
    <property type="match status" value="1"/>
</dbReference>
<proteinExistence type="predicted"/>
<sequence length="514" mass="52869">MRTAGPEPPLPDVTRDMAADDSGPDLAPQPLPGSAPGSGPQAGEGRGVRLVCEVRRWTRAHPFAVDAALALVAFAAIVAAATATPHGPEIRPRLGERDVEPLTVLLAALACASLTLRRRAPLPVLGAATLATVLGMITDPPADVAPHGHRAPIVVAAIIALYTVADRTDRVTGVRAGAATVVVLTASGMLLGGRAWYAQENLGIFAWTALAAAAGEAVRSRRAFVDAIRERAERAERTREEEALRRVAEERMRIARELHDVVAHHIALVNVQAGVASHVMDQRPDQAKEALAHVREASRHALDELQATVGLLRQSGESPAPTEPAPGLGVLDELVEGFTRAGLSVAVSVTDARPEAGVAPDLPSALDLTAYRVVQEALTNVQKHVGTGAHAEVAIRIAPSALEVTVTDDGGAAGSGGLPAGVAGGGTSEAGGGGGHGLVGMRERAAALHGSCETGPLGDGGFRVRVRLPLPPAHQPGTRGAREARSAPPGRSPDVPQPARSTRTAADPQEGTPT</sequence>